<dbReference type="Proteomes" id="UP000011223">
    <property type="component" value="Unassembled WGS sequence"/>
</dbReference>
<accession>R1I8S0</accession>
<dbReference type="EMBL" id="ANFM02000071">
    <property type="protein sequence ID" value="EOD77101.1"/>
    <property type="molecule type" value="Genomic_DNA"/>
</dbReference>
<protein>
    <submittedName>
        <fullName evidence="1">Uncharacterized protein</fullName>
    </submittedName>
</protein>
<comment type="caution">
    <text evidence="1">The sequence shown here is derived from an EMBL/GenBank/DDBJ whole genome shotgun (WGS) entry which is preliminary data.</text>
</comment>
<gene>
    <name evidence="1" type="ORF">D515_04685</name>
</gene>
<organism evidence="1 2">
    <name type="scientific">Grimontia indica</name>
    <dbReference type="NCBI Taxonomy" id="1056512"/>
    <lineage>
        <taxon>Bacteria</taxon>
        <taxon>Pseudomonadati</taxon>
        <taxon>Pseudomonadota</taxon>
        <taxon>Gammaproteobacteria</taxon>
        <taxon>Vibrionales</taxon>
        <taxon>Vibrionaceae</taxon>
        <taxon>Grimontia</taxon>
    </lineage>
</organism>
<reference evidence="1 2" key="1">
    <citation type="journal article" date="2014" name="PLoS ONE">
        <title>Grimontia indica AK16(T), sp. nov., Isolated from a Seawater Sample Reports the Presence of Pathogenic Genes Similar to Vibrio Genus.</title>
        <authorList>
            <person name="Singh A."/>
            <person name="Vaidya B."/>
            <person name="Khatri I."/>
            <person name="Srinivas T.N."/>
            <person name="Subramanian S."/>
            <person name="Korpole S."/>
            <person name="Pinnaka A.K."/>
        </authorList>
    </citation>
    <scope>NUCLEOTIDE SEQUENCE [LARGE SCALE GENOMIC DNA]</scope>
    <source>
        <strain evidence="1 2">AK16</strain>
    </source>
</reference>
<dbReference type="AlphaFoldDB" id="R1I8S0"/>
<keyword evidence="2" id="KW-1185">Reference proteome</keyword>
<evidence type="ECO:0000313" key="1">
    <source>
        <dbReference type="EMBL" id="EOD77101.1"/>
    </source>
</evidence>
<sequence>MLDSIGNRKGFAWESKAQNVSIRAKGLFFLPVKAKSQQLKG</sequence>
<name>R1I8S0_9GAMM</name>
<proteinExistence type="predicted"/>
<evidence type="ECO:0000313" key="2">
    <source>
        <dbReference type="Proteomes" id="UP000011223"/>
    </source>
</evidence>